<sequence>MTQDVMNQKTHPKSVDRQSGERLRTLLHECSISPMAFSEFLNVSPQCLNNWFMRGVPKRRIAEIAGLMSVNDVWLATGAVPALIVASQKQKCSTR</sequence>
<comment type="caution">
    <text evidence="2">The sequence shown here is derived from an EMBL/GenBank/DDBJ whole genome shotgun (WGS) entry which is preliminary data.</text>
</comment>
<evidence type="ECO:0000313" key="2">
    <source>
        <dbReference type="EMBL" id="NWE17534.1"/>
    </source>
</evidence>
<proteinExistence type="predicted"/>
<evidence type="ECO:0008006" key="4">
    <source>
        <dbReference type="Google" id="ProtNLM"/>
    </source>
</evidence>
<gene>
    <name evidence="2" type="ORF">HX822_31760</name>
</gene>
<protein>
    <recommendedName>
        <fullName evidence="4">Transcriptional regulator</fullName>
    </recommendedName>
</protein>
<reference evidence="2 3" key="1">
    <citation type="submission" date="2020-04" db="EMBL/GenBank/DDBJ databases">
        <title>Molecular characterization of pseudomonads from Agaricus bisporus reveal novel blotch 2 pathogens in Western Europe.</title>
        <authorList>
            <person name="Taparia T."/>
            <person name="Krijger M."/>
            <person name="Haynes E."/>
            <person name="Elpinstone J.G."/>
            <person name="Noble R."/>
            <person name="Van Der Wolf J."/>
        </authorList>
    </citation>
    <scope>NUCLEOTIDE SEQUENCE [LARGE SCALE GENOMIC DNA]</scope>
    <source>
        <strain evidence="2 3">IPO3782</strain>
    </source>
</reference>
<dbReference type="RefSeq" id="WP_177080026.1">
    <property type="nucleotide sequence ID" value="NZ_JACARG010000091.1"/>
</dbReference>
<organism evidence="2 3">
    <name type="scientific">Pseudomonas yamanorum</name>
    <dbReference type="NCBI Taxonomy" id="515393"/>
    <lineage>
        <taxon>Bacteria</taxon>
        <taxon>Pseudomonadati</taxon>
        <taxon>Pseudomonadota</taxon>
        <taxon>Gammaproteobacteria</taxon>
        <taxon>Pseudomonadales</taxon>
        <taxon>Pseudomonadaceae</taxon>
        <taxon>Pseudomonas</taxon>
    </lineage>
</organism>
<dbReference type="EMBL" id="JACARG010000091">
    <property type="protein sequence ID" value="NWE17534.1"/>
    <property type="molecule type" value="Genomic_DNA"/>
</dbReference>
<dbReference type="AlphaFoldDB" id="A0A7Y8EMU8"/>
<feature type="region of interest" description="Disordered" evidence="1">
    <location>
        <begin position="1"/>
        <end position="20"/>
    </location>
</feature>
<dbReference type="Proteomes" id="UP000531950">
    <property type="component" value="Unassembled WGS sequence"/>
</dbReference>
<accession>A0A7Y8EMU8</accession>
<name>A0A7Y8EMU8_9PSED</name>
<evidence type="ECO:0000313" key="3">
    <source>
        <dbReference type="Proteomes" id="UP000531950"/>
    </source>
</evidence>
<evidence type="ECO:0000256" key="1">
    <source>
        <dbReference type="SAM" id="MobiDB-lite"/>
    </source>
</evidence>